<dbReference type="AlphaFoldDB" id="A0A0A8J751"/>
<dbReference type="InterPro" id="IPR006446">
    <property type="entry name" value="RhaTrfase"/>
</dbReference>
<dbReference type="RefSeq" id="WP_032187475.1">
    <property type="nucleotide sequence ID" value="NZ_BFGK01000053.1"/>
</dbReference>
<evidence type="ECO:0000256" key="1">
    <source>
        <dbReference type="ARBA" id="ARBA00006739"/>
    </source>
</evidence>
<keyword evidence="3 6" id="KW-0808">Transferase</keyword>
<dbReference type="PANTHER" id="PTHR43179:SF12">
    <property type="entry name" value="GALACTOFURANOSYLTRANSFERASE GLFT2"/>
    <property type="match status" value="1"/>
</dbReference>
<feature type="domain" description="Glycosyltransferase 2-like" evidence="4">
    <location>
        <begin position="8"/>
        <end position="114"/>
    </location>
</feature>
<name>A0A0A8J751_ECOLX</name>
<dbReference type="InterPro" id="IPR029044">
    <property type="entry name" value="Nucleotide-diphossugar_trans"/>
</dbReference>
<dbReference type="NCBIfam" id="TIGR01556">
    <property type="entry name" value="rhamnosyltran"/>
    <property type="match status" value="1"/>
</dbReference>
<protein>
    <submittedName>
        <fullName evidence="5">Glycosyl transferase family 2</fullName>
    </submittedName>
    <submittedName>
        <fullName evidence="6">Putative glycosyltransferase</fullName>
    </submittedName>
</protein>
<dbReference type="SUPFAM" id="SSF53448">
    <property type="entry name" value="Nucleotide-diphospho-sugar transferases"/>
    <property type="match status" value="1"/>
</dbReference>
<evidence type="ECO:0000313" key="5">
    <source>
        <dbReference type="EMBL" id="AIG62797.1"/>
    </source>
</evidence>
<reference evidence="6" key="1">
    <citation type="journal article" date="2014" name="DNA Res.">
        <title>A complete view of the genetic diversity of the Escherichia coli O-antigen biosynthesis gene cluster.</title>
        <authorList>
            <person name="Iguchi A."/>
            <person name="Iyoda S."/>
            <person name="Kikuchi T."/>
            <person name="Ogura Y."/>
            <person name="Katsura K."/>
            <person name="Ohnishi M."/>
            <person name="Hayashi T."/>
            <person name="Thomson N.R."/>
        </authorList>
    </citation>
    <scope>NUCLEOTIDE SEQUENCE</scope>
    <source>
        <strain evidence="6">P9b</strain>
    </source>
</reference>
<dbReference type="PANTHER" id="PTHR43179">
    <property type="entry name" value="RHAMNOSYLTRANSFERASE WBBL"/>
    <property type="match status" value="1"/>
</dbReference>
<dbReference type="Pfam" id="PF00535">
    <property type="entry name" value="Glycos_transf_2"/>
    <property type="match status" value="1"/>
</dbReference>
<evidence type="ECO:0000259" key="4">
    <source>
        <dbReference type="Pfam" id="PF00535"/>
    </source>
</evidence>
<proteinExistence type="inferred from homology"/>
<accession>A0A0A8J751</accession>
<dbReference type="Gene3D" id="3.90.550.10">
    <property type="entry name" value="Spore Coat Polysaccharide Biosynthesis Protein SpsA, Chain A"/>
    <property type="match status" value="1"/>
</dbReference>
<evidence type="ECO:0000256" key="2">
    <source>
        <dbReference type="ARBA" id="ARBA00022676"/>
    </source>
</evidence>
<dbReference type="GO" id="GO:0016757">
    <property type="term" value="F:glycosyltransferase activity"/>
    <property type="evidence" value="ECO:0007669"/>
    <property type="project" value="UniProtKB-KW"/>
</dbReference>
<dbReference type="EMBL" id="AB812028">
    <property type="protein sequence ID" value="BAQ01170.1"/>
    <property type="molecule type" value="Genomic_DNA"/>
</dbReference>
<dbReference type="EMBL" id="KJ778804">
    <property type="protein sequence ID" value="AIG62797.1"/>
    <property type="molecule type" value="Genomic_DNA"/>
</dbReference>
<reference evidence="5" key="2">
    <citation type="journal article" date="2016" name="PLoS ONE">
        <title>Comparison of O-Antigen Gene Clusters of All O-Serogroups of Escherichia coli and Proposal for Adopting a New Nomenclature for O-Typing.</title>
        <authorList>
            <person name="DebRoy C."/>
            <person name="Fratamico P.M."/>
            <person name="Yan X."/>
            <person name="Baranzoni G."/>
            <person name="Liu Y."/>
            <person name="Needleman D.S."/>
            <person name="Tebbs R."/>
            <person name="O'Connell C.D."/>
            <person name="Allred A."/>
            <person name="Swimley M."/>
            <person name="Mwangi M."/>
            <person name="Kapur V."/>
            <person name="Raygoza Garay J.A."/>
            <person name="Roberts E.L."/>
            <person name="Katani R."/>
        </authorList>
    </citation>
    <scope>NUCLEOTIDE SEQUENCE</scope>
    <source>
        <strain evidence="5">P 9b</strain>
    </source>
</reference>
<evidence type="ECO:0000256" key="3">
    <source>
        <dbReference type="ARBA" id="ARBA00022679"/>
    </source>
</evidence>
<comment type="similarity">
    <text evidence="1">Belongs to the glycosyltransferase 2 family.</text>
</comment>
<sequence length="302" mass="34050">MCSLKVSALLVSYNPDINRLSEVLNSIHSQVDHLVLVDNGSKNKNDILALIADYEGVYTLLNDNNIGLASAQNVGIDYIIDNNLSDFIVFFDQDSVLQSGFISALLETYTNLVTQNIKLAAVGPSFIDPVNNKQYPATVYAGPFIKRVDLERKPVEATFIIASGCFVAIEALKKIGKMKDELFIDYIDVEWCLRARSLGYKIYISPKAVMKHTIGDNRVSIFGRTISVHSPLRRYYLVRNSFYMIRLDYIPIGYKIREIFFNVVRICISLALSDDKKKILHYTITAIKDGVSKKFGPCKKIL</sequence>
<dbReference type="InterPro" id="IPR001173">
    <property type="entry name" value="Glyco_trans_2-like"/>
</dbReference>
<dbReference type="CDD" id="cd02526">
    <property type="entry name" value="GT2_RfbF_like"/>
    <property type="match status" value="1"/>
</dbReference>
<keyword evidence="2" id="KW-0328">Glycosyltransferase</keyword>
<evidence type="ECO:0000313" key="6">
    <source>
        <dbReference type="EMBL" id="BAQ01170.1"/>
    </source>
</evidence>
<organism evidence="6">
    <name type="scientific">Escherichia coli</name>
    <dbReference type="NCBI Taxonomy" id="562"/>
    <lineage>
        <taxon>Bacteria</taxon>
        <taxon>Pseudomonadati</taxon>
        <taxon>Pseudomonadota</taxon>
        <taxon>Gammaproteobacteria</taxon>
        <taxon>Enterobacterales</taxon>
        <taxon>Enterobacteriaceae</taxon>
        <taxon>Escherichia</taxon>
    </lineage>
</organism>